<proteinExistence type="predicted"/>
<dbReference type="PANTHER" id="PTHR35395">
    <property type="entry name" value="DUF6536 DOMAIN-CONTAINING PROTEIN"/>
    <property type="match status" value="1"/>
</dbReference>
<dbReference type="OrthoDB" id="5429634at2759"/>
<dbReference type="Pfam" id="PF20163">
    <property type="entry name" value="DUF6536"/>
    <property type="match status" value="1"/>
</dbReference>
<keyword evidence="1" id="KW-0472">Membrane</keyword>
<dbReference type="RefSeq" id="XP_038786897.1">
    <property type="nucleotide sequence ID" value="XM_038929947.1"/>
</dbReference>
<evidence type="ECO:0000313" key="4">
    <source>
        <dbReference type="Proteomes" id="UP000596902"/>
    </source>
</evidence>
<evidence type="ECO:0000313" key="3">
    <source>
        <dbReference type="EMBL" id="KAF7676688.1"/>
    </source>
</evidence>
<dbReference type="AlphaFoldDB" id="A0A8H7EI68"/>
<comment type="caution">
    <text evidence="3">The sequence shown here is derived from an EMBL/GenBank/DDBJ whole genome shotgun (WGS) entry which is preliminary data.</text>
</comment>
<keyword evidence="1" id="KW-0812">Transmembrane</keyword>
<keyword evidence="4" id="KW-1185">Reference proteome</keyword>
<feature type="transmembrane region" description="Helical" evidence="1">
    <location>
        <begin position="65"/>
        <end position="90"/>
    </location>
</feature>
<name>A0A8H7EI68_9PLEO</name>
<dbReference type="InterPro" id="IPR046623">
    <property type="entry name" value="DUF6536"/>
</dbReference>
<feature type="transmembrane region" description="Helical" evidence="1">
    <location>
        <begin position="633"/>
        <end position="657"/>
    </location>
</feature>
<dbReference type="PANTHER" id="PTHR35395:SF1">
    <property type="entry name" value="DUF6536 DOMAIN-CONTAINING PROTEIN"/>
    <property type="match status" value="1"/>
</dbReference>
<sequence>MLRTVNDVELANLHAESQVSLLQDCQRTINTPSTRFASIKILEPWFPDVNPQFARRNKRFFDRDVALFFIQLLSVLVLGFNLSVTIYALVRFGAHSNISDFLGAESGGSCALVKVWNRWLHFGINALSTILLGASNYCAQLLLAPTREEVNKAHSRSRWLDIGVQSFRNFRAVGPKRQILWAVLMLSSGLLHLFWNSAVFMANPVSKYSIGYVTADFVDDVQPWQRLASPDLEHIRNNTSTVRQLSNKDCIAEYAGRLSGLSSLLVVSSDVMMADERSFDEGNRQSSLIRNESTLVIAMDWRLNSDWMCTAWSTYGTRSKYTCTRKFLEPQAENWTVIQHHEDPNRTVSIKVDHCLVLDNLQDMQDRCVLRISKMILGLVTVLNLIKCVCIAQTVRMHNQFGIHRNVRAEPSDGSITAKPNNSVRTILNSKSHLDPVAPYLVTIGDAIASFLEEEDSHTKQCIFATKRDVENKGFWDTHRSYSNLAPERWYQAASRRRWIITMFLCAATIGTVGGLLRMTLSVQQAVGVDISLPSLWGYGFGAQQQWALALTGVTDHLGPSKGFFFSVFFANSFQVIISALYLLYNNLLTAMIVAAEWNDYISEPKTLRMSAPRGVQRSNYFLSLPYRYSVTLMILSGLLHWFISQSVFVVQTVAYVPKDTRPLSFVREPTLDISCIGFSSIGIILALSVGCLLVLSLLTIGFGSTYSARVVRTEDQQPQYTMPLVSTCSAAISANCHKHPEDTHCALMPLRWGFVKDVSHGNGGRFTFTTAVDLAYPEVIGGEVQMPYFSQVFTHARE</sequence>
<organism evidence="3 4">
    <name type="scientific">Alternaria burnsii</name>
    <dbReference type="NCBI Taxonomy" id="1187904"/>
    <lineage>
        <taxon>Eukaryota</taxon>
        <taxon>Fungi</taxon>
        <taxon>Dikarya</taxon>
        <taxon>Ascomycota</taxon>
        <taxon>Pezizomycotina</taxon>
        <taxon>Dothideomycetes</taxon>
        <taxon>Pleosporomycetidae</taxon>
        <taxon>Pleosporales</taxon>
        <taxon>Pleosporineae</taxon>
        <taxon>Pleosporaceae</taxon>
        <taxon>Alternaria</taxon>
        <taxon>Alternaria sect. Alternaria</taxon>
    </lineage>
</organism>
<evidence type="ECO:0000259" key="2">
    <source>
        <dbReference type="Pfam" id="PF20163"/>
    </source>
</evidence>
<feature type="transmembrane region" description="Helical" evidence="1">
    <location>
        <begin position="564"/>
        <end position="585"/>
    </location>
</feature>
<dbReference type="GeneID" id="62203125"/>
<keyword evidence="1" id="KW-1133">Transmembrane helix</keyword>
<accession>A0A8H7EI68</accession>
<feature type="transmembrane region" description="Helical" evidence="1">
    <location>
        <begin position="178"/>
        <end position="195"/>
    </location>
</feature>
<reference evidence="3" key="2">
    <citation type="submission" date="2020-08" db="EMBL/GenBank/DDBJ databases">
        <title>Draft Genome Sequence of Cumin Blight Pathogen Alternaria burnsii.</title>
        <authorList>
            <person name="Feng Z."/>
        </authorList>
    </citation>
    <scope>NUCLEOTIDE SEQUENCE</scope>
    <source>
        <strain evidence="3">CBS107.38</strain>
    </source>
</reference>
<reference evidence="3" key="1">
    <citation type="submission" date="2020-01" db="EMBL/GenBank/DDBJ databases">
        <authorList>
            <person name="Feng Z.H.Z."/>
        </authorList>
    </citation>
    <scope>NUCLEOTIDE SEQUENCE</scope>
    <source>
        <strain evidence="3">CBS107.38</strain>
    </source>
</reference>
<evidence type="ECO:0000256" key="1">
    <source>
        <dbReference type="SAM" id="Phobius"/>
    </source>
</evidence>
<dbReference type="EMBL" id="JAAABM010000006">
    <property type="protein sequence ID" value="KAF7676688.1"/>
    <property type="molecule type" value="Genomic_DNA"/>
</dbReference>
<feature type="transmembrane region" description="Helical" evidence="1">
    <location>
        <begin position="677"/>
        <end position="703"/>
    </location>
</feature>
<feature type="domain" description="DUF6536" evidence="2">
    <location>
        <begin position="66"/>
        <end position="218"/>
    </location>
</feature>
<dbReference type="Proteomes" id="UP000596902">
    <property type="component" value="Unassembled WGS sequence"/>
</dbReference>
<feature type="transmembrane region" description="Helical" evidence="1">
    <location>
        <begin position="499"/>
        <end position="517"/>
    </location>
</feature>
<protein>
    <recommendedName>
        <fullName evidence="2">DUF6536 domain-containing protein</fullName>
    </recommendedName>
</protein>
<gene>
    <name evidence="3" type="ORF">GT037_004900</name>
</gene>